<sequence>MVALGMSRAWVKKGCCPSYRHVNDGNGANLDAVEIPLSPGEKELLERTRECFVFPCFDGSFDLEAAGVKDFYMWVCVPGLWRALCFYIVVIGW</sequence>
<comment type="caution">
    <text evidence="1">The sequence shown here is derived from an EMBL/GenBank/DDBJ whole genome shotgun (WGS) entry which is preliminary data.</text>
</comment>
<name>A0ACB9J662_9ASTR</name>
<reference evidence="2" key="1">
    <citation type="journal article" date="2022" name="Mol. Ecol. Resour.">
        <title>The genomes of chicory, endive, great burdock and yacon provide insights into Asteraceae palaeo-polyploidization history and plant inulin production.</title>
        <authorList>
            <person name="Fan W."/>
            <person name="Wang S."/>
            <person name="Wang H."/>
            <person name="Wang A."/>
            <person name="Jiang F."/>
            <person name="Liu H."/>
            <person name="Zhao H."/>
            <person name="Xu D."/>
            <person name="Zhang Y."/>
        </authorList>
    </citation>
    <scope>NUCLEOTIDE SEQUENCE [LARGE SCALE GENOMIC DNA]</scope>
    <source>
        <strain evidence="2">cv. Yunnan</strain>
    </source>
</reference>
<gene>
    <name evidence="1" type="ORF">L1987_15525</name>
</gene>
<protein>
    <submittedName>
        <fullName evidence="1">Uncharacterized protein</fullName>
    </submittedName>
</protein>
<accession>A0ACB9J662</accession>
<evidence type="ECO:0000313" key="2">
    <source>
        <dbReference type="Proteomes" id="UP001056120"/>
    </source>
</evidence>
<proteinExistence type="predicted"/>
<keyword evidence="2" id="KW-1185">Reference proteome</keyword>
<dbReference type="Proteomes" id="UP001056120">
    <property type="component" value="Linkage Group LG05"/>
</dbReference>
<reference evidence="1 2" key="2">
    <citation type="journal article" date="2022" name="Mol. Ecol. Resour.">
        <title>The genomes of chicory, endive, great burdock and yacon provide insights into Asteraceae paleo-polyploidization history and plant inulin production.</title>
        <authorList>
            <person name="Fan W."/>
            <person name="Wang S."/>
            <person name="Wang H."/>
            <person name="Wang A."/>
            <person name="Jiang F."/>
            <person name="Liu H."/>
            <person name="Zhao H."/>
            <person name="Xu D."/>
            <person name="Zhang Y."/>
        </authorList>
    </citation>
    <scope>NUCLEOTIDE SEQUENCE [LARGE SCALE GENOMIC DNA]</scope>
    <source>
        <strain evidence="2">cv. Yunnan</strain>
        <tissue evidence="1">Leaves</tissue>
    </source>
</reference>
<organism evidence="1 2">
    <name type="scientific">Smallanthus sonchifolius</name>
    <dbReference type="NCBI Taxonomy" id="185202"/>
    <lineage>
        <taxon>Eukaryota</taxon>
        <taxon>Viridiplantae</taxon>
        <taxon>Streptophyta</taxon>
        <taxon>Embryophyta</taxon>
        <taxon>Tracheophyta</taxon>
        <taxon>Spermatophyta</taxon>
        <taxon>Magnoliopsida</taxon>
        <taxon>eudicotyledons</taxon>
        <taxon>Gunneridae</taxon>
        <taxon>Pentapetalae</taxon>
        <taxon>asterids</taxon>
        <taxon>campanulids</taxon>
        <taxon>Asterales</taxon>
        <taxon>Asteraceae</taxon>
        <taxon>Asteroideae</taxon>
        <taxon>Heliantheae alliance</taxon>
        <taxon>Millerieae</taxon>
        <taxon>Smallanthus</taxon>
    </lineage>
</organism>
<evidence type="ECO:0000313" key="1">
    <source>
        <dbReference type="EMBL" id="KAI3815842.1"/>
    </source>
</evidence>
<dbReference type="EMBL" id="CM042022">
    <property type="protein sequence ID" value="KAI3815842.1"/>
    <property type="molecule type" value="Genomic_DNA"/>
</dbReference>